<organism evidence="1">
    <name type="scientific">marine sediment metagenome</name>
    <dbReference type="NCBI Taxonomy" id="412755"/>
    <lineage>
        <taxon>unclassified sequences</taxon>
        <taxon>metagenomes</taxon>
        <taxon>ecological metagenomes</taxon>
    </lineage>
</organism>
<sequence length="72" mass="8439">MENMNNKKQVKLDKKSLLILKELEYKFPENNAKIDKGTLTTLEYYLNKDLYNISMSALKKAMQKKAIPYVPL</sequence>
<accession>A0A0F9RW02</accession>
<protein>
    <submittedName>
        <fullName evidence="1">Uncharacterized protein</fullName>
    </submittedName>
</protein>
<proteinExistence type="predicted"/>
<dbReference type="AlphaFoldDB" id="A0A0F9RW02"/>
<dbReference type="EMBL" id="LAZR01000743">
    <property type="protein sequence ID" value="KKN58994.1"/>
    <property type="molecule type" value="Genomic_DNA"/>
</dbReference>
<evidence type="ECO:0000313" key="1">
    <source>
        <dbReference type="EMBL" id="KKN58994.1"/>
    </source>
</evidence>
<name>A0A0F9RW02_9ZZZZ</name>
<comment type="caution">
    <text evidence="1">The sequence shown here is derived from an EMBL/GenBank/DDBJ whole genome shotgun (WGS) entry which is preliminary data.</text>
</comment>
<gene>
    <name evidence="1" type="ORF">LCGC14_0546690</name>
</gene>
<reference evidence="1" key="1">
    <citation type="journal article" date="2015" name="Nature">
        <title>Complex archaea that bridge the gap between prokaryotes and eukaryotes.</title>
        <authorList>
            <person name="Spang A."/>
            <person name="Saw J.H."/>
            <person name="Jorgensen S.L."/>
            <person name="Zaremba-Niedzwiedzka K."/>
            <person name="Martijn J."/>
            <person name="Lind A.E."/>
            <person name="van Eijk R."/>
            <person name="Schleper C."/>
            <person name="Guy L."/>
            <person name="Ettema T.J."/>
        </authorList>
    </citation>
    <scope>NUCLEOTIDE SEQUENCE</scope>
</reference>